<evidence type="ECO:0000313" key="2">
    <source>
        <dbReference type="EMBL" id="SEB64204.1"/>
    </source>
</evidence>
<keyword evidence="2" id="KW-0413">Isomerase</keyword>
<dbReference type="SUPFAM" id="SSF52096">
    <property type="entry name" value="ClpP/crotonase"/>
    <property type="match status" value="1"/>
</dbReference>
<dbReference type="InterPro" id="IPR001753">
    <property type="entry name" value="Enoyl-CoA_hydra/iso"/>
</dbReference>
<dbReference type="CDD" id="cd06558">
    <property type="entry name" value="crotonase-like"/>
    <property type="match status" value="1"/>
</dbReference>
<dbReference type="RefSeq" id="WP_090329053.1">
    <property type="nucleotide sequence ID" value="NZ_FNSL01000001.1"/>
</dbReference>
<dbReference type="Proteomes" id="UP000199064">
    <property type="component" value="Unassembled WGS sequence"/>
</dbReference>
<dbReference type="Gene3D" id="1.10.12.10">
    <property type="entry name" value="Lyase 2-enoyl-coa Hydratase, Chain A, domain 2"/>
    <property type="match status" value="1"/>
</dbReference>
<dbReference type="PANTHER" id="PTHR43459">
    <property type="entry name" value="ENOYL-COA HYDRATASE"/>
    <property type="match status" value="1"/>
</dbReference>
<dbReference type="PANTHER" id="PTHR43459:SF1">
    <property type="entry name" value="EG:BACN32G11.4 PROTEIN"/>
    <property type="match status" value="1"/>
</dbReference>
<sequence>MSAATSQTVLHERHDGWHRITLNRPEKLNSFNEEQHTALREALEACSADDTCRAVLLTGAGRGFCAGQDLGDRDPAKLEDKPDLGYTIENFYNPLVRKLRGMNKPIVCAVNGVAAGAGANIALACDIVLAAKSAKFIQAFAKIALVPDSGGTWFLTRILGEPRAKALALTGEPLSAEDAANWGLIWRAVEDDALMSEAEALVEKLASGPTHAYGLIKKAIHAAPGSSLDAQLELERELQREAGRSDDYREGVSAFLEKRKPVFKG</sequence>
<dbReference type="FunFam" id="3.90.226.10:FF:000071">
    <property type="entry name" value="Putative enoyl-CoA hydratase PaaB"/>
    <property type="match status" value="1"/>
</dbReference>
<dbReference type="GO" id="GO:0016853">
    <property type="term" value="F:isomerase activity"/>
    <property type="evidence" value="ECO:0007669"/>
    <property type="project" value="UniProtKB-KW"/>
</dbReference>
<name>A0A1H4L0B3_9HYPH</name>
<proteinExistence type="inferred from homology"/>
<dbReference type="EMBL" id="FNSL01000001">
    <property type="protein sequence ID" value="SEB64204.1"/>
    <property type="molecule type" value="Genomic_DNA"/>
</dbReference>
<dbReference type="InterPro" id="IPR014748">
    <property type="entry name" value="Enoyl-CoA_hydra_C"/>
</dbReference>
<dbReference type="InterPro" id="IPR011968">
    <property type="entry name" value="PaaB1"/>
</dbReference>
<gene>
    <name evidence="2" type="ORF">SAMN05216452_2572</name>
</gene>
<evidence type="ECO:0000313" key="3">
    <source>
        <dbReference type="Proteomes" id="UP000199064"/>
    </source>
</evidence>
<protein>
    <submittedName>
        <fullName evidence="2">2-(1,2-epoxy-1,2-dihydrophenyl)acetyl-CoA isomerase</fullName>
    </submittedName>
</protein>
<dbReference type="Pfam" id="PF00378">
    <property type="entry name" value="ECH_1"/>
    <property type="match status" value="1"/>
</dbReference>
<dbReference type="AlphaFoldDB" id="A0A1H4L0B3"/>
<dbReference type="GO" id="GO:0010124">
    <property type="term" value="P:phenylacetate catabolic process"/>
    <property type="evidence" value="ECO:0007669"/>
    <property type="project" value="InterPro"/>
</dbReference>
<organism evidence="2 3">
    <name type="scientific">Nitratireductor aquibiodomus</name>
    <dbReference type="NCBI Taxonomy" id="204799"/>
    <lineage>
        <taxon>Bacteria</taxon>
        <taxon>Pseudomonadati</taxon>
        <taxon>Pseudomonadota</taxon>
        <taxon>Alphaproteobacteria</taxon>
        <taxon>Hyphomicrobiales</taxon>
        <taxon>Phyllobacteriaceae</taxon>
        <taxon>Nitratireductor</taxon>
    </lineage>
</organism>
<dbReference type="InterPro" id="IPR029045">
    <property type="entry name" value="ClpP/crotonase-like_dom_sf"/>
</dbReference>
<dbReference type="NCBIfam" id="TIGR02280">
    <property type="entry name" value="PaaB1"/>
    <property type="match status" value="1"/>
</dbReference>
<evidence type="ECO:0000256" key="1">
    <source>
        <dbReference type="ARBA" id="ARBA00005254"/>
    </source>
</evidence>
<comment type="similarity">
    <text evidence="1">Belongs to the enoyl-CoA hydratase/isomerase family.</text>
</comment>
<accession>A0A1H4L0B3</accession>
<keyword evidence="3" id="KW-1185">Reference proteome</keyword>
<dbReference type="Gene3D" id="3.90.226.10">
    <property type="entry name" value="2-enoyl-CoA Hydratase, Chain A, domain 1"/>
    <property type="match status" value="1"/>
</dbReference>
<reference evidence="3" key="1">
    <citation type="submission" date="2016-10" db="EMBL/GenBank/DDBJ databases">
        <authorList>
            <person name="Varghese N."/>
            <person name="Submissions S."/>
        </authorList>
    </citation>
    <scope>NUCLEOTIDE SEQUENCE [LARGE SCALE GENOMIC DNA]</scope>
    <source>
        <strain evidence="3">ES.061</strain>
    </source>
</reference>